<dbReference type="InterPro" id="IPR008775">
    <property type="entry name" value="Phytyl_CoA_dOase-like"/>
</dbReference>
<dbReference type="PANTHER" id="PTHR20883:SF48">
    <property type="entry name" value="ECTOINE DIOXYGENASE"/>
    <property type="match status" value="1"/>
</dbReference>
<evidence type="ECO:0000313" key="1">
    <source>
        <dbReference type="EMBL" id="MFC5850453.1"/>
    </source>
</evidence>
<dbReference type="PANTHER" id="PTHR20883">
    <property type="entry name" value="PHYTANOYL-COA DIOXYGENASE DOMAIN CONTAINING 1"/>
    <property type="match status" value="1"/>
</dbReference>
<name>A0ABW1DS98_9ACTN</name>
<dbReference type="RefSeq" id="WP_381356778.1">
    <property type="nucleotide sequence ID" value="NZ_JBHSOA010000003.1"/>
</dbReference>
<dbReference type="GO" id="GO:0051213">
    <property type="term" value="F:dioxygenase activity"/>
    <property type="evidence" value="ECO:0007669"/>
    <property type="project" value="UniProtKB-KW"/>
</dbReference>
<dbReference type="Proteomes" id="UP001596180">
    <property type="component" value="Unassembled WGS sequence"/>
</dbReference>
<dbReference type="Gene3D" id="2.60.120.620">
    <property type="entry name" value="q2cbj1_9rhob like domain"/>
    <property type="match status" value="1"/>
</dbReference>
<dbReference type="SUPFAM" id="SSF51197">
    <property type="entry name" value="Clavaminate synthase-like"/>
    <property type="match status" value="1"/>
</dbReference>
<gene>
    <name evidence="1" type="ORF">ACFPZI_00965</name>
</gene>
<dbReference type="EMBL" id="JBHSOA010000003">
    <property type="protein sequence ID" value="MFC5850453.1"/>
    <property type="molecule type" value="Genomic_DNA"/>
</dbReference>
<keyword evidence="1" id="KW-0560">Oxidoreductase</keyword>
<evidence type="ECO:0000313" key="2">
    <source>
        <dbReference type="Proteomes" id="UP001596180"/>
    </source>
</evidence>
<accession>A0ABW1DS98</accession>
<reference evidence="2" key="1">
    <citation type="journal article" date="2019" name="Int. J. Syst. Evol. Microbiol.">
        <title>The Global Catalogue of Microorganisms (GCM) 10K type strain sequencing project: providing services to taxonomists for standard genome sequencing and annotation.</title>
        <authorList>
            <consortium name="The Broad Institute Genomics Platform"/>
            <consortium name="The Broad Institute Genome Sequencing Center for Infectious Disease"/>
            <person name="Wu L."/>
            <person name="Ma J."/>
        </authorList>
    </citation>
    <scope>NUCLEOTIDE SEQUENCE [LARGE SCALE GENOMIC DNA]</scope>
    <source>
        <strain evidence="2">JCM 10411</strain>
    </source>
</reference>
<sequence length="305" mass="35327">MTVQDSQLFALTEEERLLLPSDDDVAFYARHGWYLSEKLFTDEETGLLESASERFYGGHRDRTLPLRPPKLAYWEPEHGAVQRHNDYIHYEDDTIGRILRKPLLGAVAARLAGAEVIRVFQSTLILKPPVAGEQSNIVPWHFDRHYWSTCTSERMLTAFIPFHDCDEEMGTITMVDGSHRWKETAENDATSLHFAERDRSELDVMLEENARHNGVEVRRIPVRIPKGHVNFHHCRTYHGSGANVSDRPRRAISFHLQDGENRYREFRRSDGTQVAYNHDVLVRRTAEGTPDYSDPEYLPVLWSSR</sequence>
<comment type="caution">
    <text evidence="1">The sequence shown here is derived from an EMBL/GenBank/DDBJ whole genome shotgun (WGS) entry which is preliminary data.</text>
</comment>
<keyword evidence="1" id="KW-0223">Dioxygenase</keyword>
<keyword evidence="2" id="KW-1185">Reference proteome</keyword>
<dbReference type="Pfam" id="PF05721">
    <property type="entry name" value="PhyH"/>
    <property type="match status" value="1"/>
</dbReference>
<organism evidence="1 2">
    <name type="scientific">Streptomyces chlorus</name>
    <dbReference type="NCBI Taxonomy" id="887452"/>
    <lineage>
        <taxon>Bacteria</taxon>
        <taxon>Bacillati</taxon>
        <taxon>Actinomycetota</taxon>
        <taxon>Actinomycetes</taxon>
        <taxon>Kitasatosporales</taxon>
        <taxon>Streptomycetaceae</taxon>
        <taxon>Streptomyces</taxon>
    </lineage>
</organism>
<protein>
    <submittedName>
        <fullName evidence="1">Phytanoyl-CoA dioxygenase family protein</fullName>
    </submittedName>
</protein>
<proteinExistence type="predicted"/>